<protein>
    <recommendedName>
        <fullName evidence="3">DDE Tnp4 domain-containing protein</fullName>
    </recommendedName>
</protein>
<name>A0ABM3QZ70_SPIOL</name>
<dbReference type="GeneID" id="110802796"/>
<sequence>MNFDSSSSSSDEIYDYMLLDFIEENRQQQVIEDTLKYVVNTAVQQQEGQGSKPERKKRIVVPRDREGAHDRLFADYFSDHPLYGEDKFRRRFRMRKPLFMKIVNKLIVTDRFFQQHPDATMRLGASTIQKCTAAMRMLAYGCAADQVDEYLKLGPSTAKECLTHFVDEVIREFSTEYLCKPTSEDLVRLLRQGEERGFPGMMGSIDCMHWEWKNCPAGWKGMYQGRSKRATVILEAVASWDLWIWHAFFGTPGTCNDINFLQRSLVFDDVLNGRAPQVHFTVNGSTYNQGYYLTDGIYPKWATFISAITAPQTPRQRLFTIKQESIRKDVERAFGVLRARFAIIRQPALAWSIELLWKIVMACIIMHNMIVEDERDNYPNHWDPREFSIEQPENLPGSSRRGSTTFTVTPGRYLYLNLTPMMATRVDLRDREINTSLKNDLVEHIWAKFVSTYVSNST</sequence>
<reference evidence="2" key="2">
    <citation type="submission" date="2025-08" db="UniProtKB">
        <authorList>
            <consortium name="RefSeq"/>
        </authorList>
    </citation>
    <scope>IDENTIFICATION</scope>
    <source>
        <tissue evidence="2">Leaf</tissue>
    </source>
</reference>
<accession>A0ABM3QZ70</accession>
<dbReference type="Pfam" id="PF04827">
    <property type="entry name" value="Plant_tran"/>
    <property type="match status" value="1"/>
</dbReference>
<proteinExistence type="predicted"/>
<evidence type="ECO:0000313" key="1">
    <source>
        <dbReference type="Proteomes" id="UP000813463"/>
    </source>
</evidence>
<organism evidence="1 2">
    <name type="scientific">Spinacia oleracea</name>
    <name type="common">Spinach</name>
    <dbReference type="NCBI Taxonomy" id="3562"/>
    <lineage>
        <taxon>Eukaryota</taxon>
        <taxon>Viridiplantae</taxon>
        <taxon>Streptophyta</taxon>
        <taxon>Embryophyta</taxon>
        <taxon>Tracheophyta</taxon>
        <taxon>Spermatophyta</taxon>
        <taxon>Magnoliopsida</taxon>
        <taxon>eudicotyledons</taxon>
        <taxon>Gunneridae</taxon>
        <taxon>Pentapetalae</taxon>
        <taxon>Caryophyllales</taxon>
        <taxon>Chenopodiaceae</taxon>
        <taxon>Chenopodioideae</taxon>
        <taxon>Anserineae</taxon>
        <taxon>Spinacia</taxon>
    </lineage>
</organism>
<gene>
    <name evidence="2" type="primary">LOC110802796</name>
</gene>
<reference evidence="1" key="1">
    <citation type="journal article" date="2021" name="Nat. Commun.">
        <title>Genomic analyses provide insights into spinach domestication and the genetic basis of agronomic traits.</title>
        <authorList>
            <person name="Cai X."/>
            <person name="Sun X."/>
            <person name="Xu C."/>
            <person name="Sun H."/>
            <person name="Wang X."/>
            <person name="Ge C."/>
            <person name="Zhang Z."/>
            <person name="Wang Q."/>
            <person name="Fei Z."/>
            <person name="Jiao C."/>
            <person name="Wang Q."/>
        </authorList>
    </citation>
    <scope>NUCLEOTIDE SEQUENCE [LARGE SCALE GENOMIC DNA]</scope>
    <source>
        <strain evidence="1">cv. Varoflay</strain>
    </source>
</reference>
<dbReference type="RefSeq" id="XP_056688665.1">
    <property type="nucleotide sequence ID" value="XM_056832687.1"/>
</dbReference>
<keyword evidence="1" id="KW-1185">Reference proteome</keyword>
<dbReference type="Proteomes" id="UP000813463">
    <property type="component" value="Chromosome 6"/>
</dbReference>
<dbReference type="PANTHER" id="PTHR47150">
    <property type="entry name" value="OS12G0169200 PROTEIN"/>
    <property type="match status" value="1"/>
</dbReference>
<dbReference type="PANTHER" id="PTHR47150:SF5">
    <property type="entry name" value="OS07G0546750 PROTEIN"/>
    <property type="match status" value="1"/>
</dbReference>
<evidence type="ECO:0000313" key="2">
    <source>
        <dbReference type="RefSeq" id="XP_056688665.1"/>
    </source>
</evidence>
<evidence type="ECO:0008006" key="3">
    <source>
        <dbReference type="Google" id="ProtNLM"/>
    </source>
</evidence>
<dbReference type="InterPro" id="IPR006912">
    <property type="entry name" value="Harbinger_derived_prot"/>
</dbReference>